<dbReference type="InterPro" id="IPR000608">
    <property type="entry name" value="UBC"/>
</dbReference>
<dbReference type="Pfam" id="PF23044">
    <property type="entry name" value="SH3-C_UBE2O"/>
    <property type="match status" value="1"/>
</dbReference>
<evidence type="ECO:0000259" key="6">
    <source>
        <dbReference type="PROSITE" id="PS50127"/>
    </source>
</evidence>
<evidence type="ECO:0000313" key="7">
    <source>
        <dbReference type="EMBL" id="KAK9681969.1"/>
    </source>
</evidence>
<dbReference type="InterPro" id="IPR057735">
    <property type="entry name" value="UBE2O-like_tSH3-B"/>
</dbReference>
<dbReference type="InterPro" id="IPR016135">
    <property type="entry name" value="UBQ-conjugating_enzyme/RWD"/>
</dbReference>
<dbReference type="GO" id="GO:0061631">
    <property type="term" value="F:ubiquitin conjugating enzyme activity"/>
    <property type="evidence" value="ECO:0007669"/>
    <property type="project" value="UniProtKB-EC"/>
</dbReference>
<evidence type="ECO:0000256" key="4">
    <source>
        <dbReference type="ARBA" id="ARBA00022786"/>
    </source>
</evidence>
<gene>
    <name evidence="7" type="ORF">RND81_10G040300</name>
</gene>
<dbReference type="FunFam" id="3.10.110.10:FF:000028">
    <property type="entry name" value="Probable ubiquitin-conjugating enzyme E2 23"/>
    <property type="match status" value="1"/>
</dbReference>
<evidence type="ECO:0000256" key="5">
    <source>
        <dbReference type="ARBA" id="ARBA00022840"/>
    </source>
</evidence>
<dbReference type="CDD" id="cd23837">
    <property type="entry name" value="UBCc_UBE2O"/>
    <property type="match status" value="1"/>
</dbReference>
<evidence type="ECO:0000256" key="1">
    <source>
        <dbReference type="ARBA" id="ARBA00012486"/>
    </source>
</evidence>
<dbReference type="AlphaFoldDB" id="A0AAW1HYH2"/>
<organism evidence="7 8">
    <name type="scientific">Saponaria officinalis</name>
    <name type="common">Common soapwort</name>
    <name type="synonym">Lychnis saponaria</name>
    <dbReference type="NCBI Taxonomy" id="3572"/>
    <lineage>
        <taxon>Eukaryota</taxon>
        <taxon>Viridiplantae</taxon>
        <taxon>Streptophyta</taxon>
        <taxon>Embryophyta</taxon>
        <taxon>Tracheophyta</taxon>
        <taxon>Spermatophyta</taxon>
        <taxon>Magnoliopsida</taxon>
        <taxon>eudicotyledons</taxon>
        <taxon>Gunneridae</taxon>
        <taxon>Pentapetalae</taxon>
        <taxon>Caryophyllales</taxon>
        <taxon>Caryophyllaceae</taxon>
        <taxon>Caryophylleae</taxon>
        <taxon>Saponaria</taxon>
    </lineage>
</organism>
<dbReference type="Proteomes" id="UP001443914">
    <property type="component" value="Unassembled WGS sequence"/>
</dbReference>
<dbReference type="PANTHER" id="PTHR46116:SF15">
    <property type="entry name" value="(E3-INDEPENDENT) E2 UBIQUITIN-CONJUGATING ENZYME"/>
    <property type="match status" value="1"/>
</dbReference>
<keyword evidence="3" id="KW-0547">Nucleotide-binding</keyword>
<keyword evidence="8" id="KW-1185">Reference proteome</keyword>
<name>A0AAW1HYH2_SAPOF</name>
<dbReference type="SUPFAM" id="SSF54495">
    <property type="entry name" value="UBC-like"/>
    <property type="match status" value="1"/>
</dbReference>
<evidence type="ECO:0000256" key="3">
    <source>
        <dbReference type="ARBA" id="ARBA00022741"/>
    </source>
</evidence>
<reference evidence="7 8" key="1">
    <citation type="submission" date="2024-03" db="EMBL/GenBank/DDBJ databases">
        <title>WGS assembly of Saponaria officinalis var. Norfolk2.</title>
        <authorList>
            <person name="Jenkins J."/>
            <person name="Shu S."/>
            <person name="Grimwood J."/>
            <person name="Barry K."/>
            <person name="Goodstein D."/>
            <person name="Schmutz J."/>
            <person name="Leebens-Mack J."/>
            <person name="Osbourn A."/>
        </authorList>
    </citation>
    <scope>NUCLEOTIDE SEQUENCE [LARGE SCALE GENOMIC DNA]</scope>
    <source>
        <strain evidence="8">cv. Norfolk2</strain>
        <strain evidence="7">JIC</strain>
        <tissue evidence="7">Leaf</tissue>
    </source>
</reference>
<protein>
    <recommendedName>
        <fullName evidence="1">E2 ubiquitin-conjugating enzyme</fullName>
        <ecNumber evidence="1">2.3.2.23</ecNumber>
    </recommendedName>
</protein>
<dbReference type="EC" id="2.3.2.23" evidence="1"/>
<dbReference type="InterPro" id="IPR057734">
    <property type="entry name" value="UBE2O-like_SH3-C"/>
</dbReference>
<dbReference type="Pfam" id="PF23043">
    <property type="entry name" value="SH3-B_UBE2O"/>
    <property type="match status" value="1"/>
</dbReference>
<evidence type="ECO:0000256" key="2">
    <source>
        <dbReference type="ARBA" id="ARBA00022679"/>
    </source>
</evidence>
<dbReference type="GO" id="GO:0005524">
    <property type="term" value="F:ATP binding"/>
    <property type="evidence" value="ECO:0007669"/>
    <property type="project" value="UniProtKB-KW"/>
</dbReference>
<sequence>MTMEMFGDSDVESFSEISSDDQDDLFSIYSGHAQSIFSNLEDSIGKIDDFLSFERAFMHGDIVCAAGNPTGQMGRIVKVDLYVDLDSVFGEIVKNVSSSKLSRMRSMLVGDYVIHGPWVGRVEKVVDNVGVVFDDGTKCEILATGQARLFPLSANLLDDSLYPYHPGQRVKLGHTNGSKPTGWLCGTSKRNQYEGTVFLVDVGLVYVEWISSIAVDVSTTIPLPPSQQNPENLTLLSCSSHANWQLGDWCILPAADRGTEIDVPHFKKSESDMLRNLDETFSIVKKRIKVDVMWQDGTCTVGLDSHAVIPVSVVNAHDFFPEQFVLEKTGSDDFMASNGRRWGVVKSVDANERTVQVKWGDTGVDAKTLDEVTYDTVSAYELVEHPDFSYNIGDIVLKSDKNHLVDLFSRMSMMNLTSLGYEDNCAHLSETDKKYFLSCIGIVIGVHDGEILVQWANGAMTQVAPFMILHMEKDDGSVATHVLQGENDAEFGSEMADYERQSMDRQDLSDTATATVDGCQSDRTSRLFSLSQAAVGFFSNIAANFFRSHGTTALPRQSSCVHTIDEGKLGHFDGQDMLKSCNMLSNIHELADGDFDAYGTRTSEQKMKATTDDSGVGAMPLTEDRGSGQFKKFDIVGDCSDHHYVNGDFNGTALSQVRRGWLKTVHQEWTILEKDLPETIYVRIYEERMDLLRAAVVGAPGTPYHDGLFFFDIFLPPDYPQVPPLVHYHSGGLRLNPNLYESGKVCLSLLNTWNGTGTEVWTPGSSTILQVLLSLQALVLNEKPYFNEAGYDDQKGRAEGEKNSMSYNENAYLATCRSMLYHLRKPPKHLEGLVEQHFERRSQYILSACKAYMDGTPIGFGTKTENEKGNSTGFKIMLAKLYPKLVEAFSEKGVDCSQVTEREK</sequence>
<keyword evidence="4" id="KW-0833">Ubl conjugation pathway</keyword>
<dbReference type="EMBL" id="JBDFQZ010000010">
    <property type="protein sequence ID" value="KAK9681971.1"/>
    <property type="molecule type" value="Genomic_DNA"/>
</dbReference>
<dbReference type="Gene3D" id="3.10.110.10">
    <property type="entry name" value="Ubiquitin Conjugating Enzyme"/>
    <property type="match status" value="1"/>
</dbReference>
<comment type="caution">
    <text evidence="7">The sequence shown here is derived from an EMBL/GenBank/DDBJ whole genome shotgun (WGS) entry which is preliminary data.</text>
</comment>
<dbReference type="SMART" id="SM00212">
    <property type="entry name" value="UBCc"/>
    <property type="match status" value="1"/>
</dbReference>
<keyword evidence="2" id="KW-0808">Transferase</keyword>
<dbReference type="PROSITE" id="PS50127">
    <property type="entry name" value="UBC_2"/>
    <property type="match status" value="1"/>
</dbReference>
<dbReference type="Pfam" id="PF00179">
    <property type="entry name" value="UQ_con"/>
    <property type="match status" value="1"/>
</dbReference>
<dbReference type="InterPro" id="IPR057733">
    <property type="entry name" value="UBE2O-like_SH3-B"/>
</dbReference>
<accession>A0AAW1HYH2</accession>
<keyword evidence="5" id="KW-0067">ATP-binding</keyword>
<dbReference type="Pfam" id="PF23046">
    <property type="entry name" value="tSH3-B_UBE2O"/>
    <property type="match status" value="1"/>
</dbReference>
<dbReference type="PANTHER" id="PTHR46116">
    <property type="entry name" value="(E3-INDEPENDENT) E2 UBIQUITIN-CONJUGATING ENZYME"/>
    <property type="match status" value="1"/>
</dbReference>
<evidence type="ECO:0000313" key="8">
    <source>
        <dbReference type="Proteomes" id="UP001443914"/>
    </source>
</evidence>
<dbReference type="EMBL" id="JBDFQZ010000010">
    <property type="protein sequence ID" value="KAK9681969.1"/>
    <property type="molecule type" value="Genomic_DNA"/>
</dbReference>
<dbReference type="EMBL" id="JBDFQZ010000010">
    <property type="protein sequence ID" value="KAK9681970.1"/>
    <property type="molecule type" value="Genomic_DNA"/>
</dbReference>
<feature type="domain" description="UBC core" evidence="6">
    <location>
        <begin position="660"/>
        <end position="820"/>
    </location>
</feature>
<proteinExistence type="predicted"/>